<evidence type="ECO:0000256" key="3">
    <source>
        <dbReference type="ARBA" id="ARBA00022490"/>
    </source>
</evidence>
<reference evidence="13 14" key="1">
    <citation type="submission" date="2018-11" db="EMBL/GenBank/DDBJ databases">
        <authorList>
            <consortium name="Pathogen Informatics"/>
        </authorList>
    </citation>
    <scope>NUCLEOTIDE SEQUENCE [LARGE SCALE GENOMIC DNA]</scope>
</reference>
<keyword evidence="14" id="KW-1185">Reference proteome</keyword>
<comment type="domain">
    <text evidence="10">The VLRF1 domain mediates binding to the 60S ribosomal subunit.</text>
</comment>
<feature type="compositionally biased region" description="Basic and acidic residues" evidence="11">
    <location>
        <begin position="239"/>
        <end position="258"/>
    </location>
</feature>
<sequence length="309" mass="35483">MLHDVGDEFGSSFSDSDDEEDDIPLKLSSSHVHFVHNEEVFSMYRCLLRPGETTVNLEMFARPLDCAIFLLAGGHFAAGIFKNDKMVAHKAFHRYVVRAKQGGVQSANDNAKGPARSAGAALRRYNERALCEDIMNLLKMWTELLAATPLIFIRCASYQKVIFHEIDEGGFSRRDPRLRTIPFETKRPLLDEVRRVWERLGSVTCQGTVAEFTAERLMKKQRLKTLMKKKRTEEQTFFHIDKGHDKSPSKDKKTDHLRPMPPIEVKAKEEDSWPNIDKNTRRELYAMIKDNNEEALSALVDGLNEMEKR</sequence>
<dbReference type="GO" id="GO:0016787">
    <property type="term" value="F:hydrolase activity"/>
    <property type="evidence" value="ECO:0007669"/>
    <property type="project" value="UniProtKB-KW"/>
</dbReference>
<evidence type="ECO:0000256" key="10">
    <source>
        <dbReference type="PROSITE-ProRule" id="PRU01389"/>
    </source>
</evidence>
<dbReference type="PANTHER" id="PTHR16036:SF2">
    <property type="entry name" value="TRNA ENDONUCLEASE ANKZF1"/>
    <property type="match status" value="1"/>
</dbReference>
<evidence type="ECO:0000256" key="9">
    <source>
        <dbReference type="ARBA" id="ARBA00023054"/>
    </source>
</evidence>
<keyword evidence="7 10" id="KW-0378">Hydrolase</keyword>
<evidence type="ECO:0000313" key="14">
    <source>
        <dbReference type="Proteomes" id="UP000270094"/>
    </source>
</evidence>
<dbReference type="InterPro" id="IPR047139">
    <property type="entry name" value="ANKZ1/VMS1"/>
</dbReference>
<dbReference type="GO" id="GO:0004519">
    <property type="term" value="F:endonuclease activity"/>
    <property type="evidence" value="ECO:0007669"/>
    <property type="project" value="UniProtKB-KW"/>
</dbReference>
<dbReference type="Proteomes" id="UP000270094">
    <property type="component" value="Unassembled WGS sequence"/>
</dbReference>
<keyword evidence="9" id="KW-0175">Coiled coil</keyword>
<dbReference type="GO" id="GO:0005737">
    <property type="term" value="C:cytoplasm"/>
    <property type="evidence" value="ECO:0007669"/>
    <property type="project" value="UniProtKB-SubCell"/>
</dbReference>
<feature type="region of interest" description="Disordered" evidence="11">
    <location>
        <begin position="1"/>
        <end position="22"/>
    </location>
</feature>
<dbReference type="PANTHER" id="PTHR16036">
    <property type="entry name" value="ANKYRIN REPEAT AND ZINC FINGER DOMAIN-CONTAINING PROTEIN 1"/>
    <property type="match status" value="1"/>
</dbReference>
<feature type="domain" description="VLRF1" evidence="12">
    <location>
        <begin position="62"/>
        <end position="203"/>
    </location>
</feature>
<feature type="active site" evidence="10">
    <location>
        <position position="105"/>
    </location>
</feature>
<dbReference type="AlphaFoldDB" id="A0A3P7JML4"/>
<accession>A0A3P7JML4</accession>
<keyword evidence="6 10" id="KW-0255">Endonuclease</keyword>
<evidence type="ECO:0000313" key="13">
    <source>
        <dbReference type="EMBL" id="VDM79864.1"/>
    </source>
</evidence>
<evidence type="ECO:0000256" key="2">
    <source>
        <dbReference type="ARBA" id="ARBA00009262"/>
    </source>
</evidence>
<keyword evidence="5" id="KW-0677">Repeat</keyword>
<keyword evidence="4 10" id="KW-0540">Nuclease</keyword>
<protein>
    <recommendedName>
        <fullName evidence="12">VLRF1 domain-containing protein</fullName>
    </recommendedName>
</protein>
<evidence type="ECO:0000259" key="12">
    <source>
        <dbReference type="PROSITE" id="PS52044"/>
    </source>
</evidence>
<gene>
    <name evidence="13" type="ORF">SVUK_LOCUS14862</name>
</gene>
<evidence type="ECO:0000256" key="11">
    <source>
        <dbReference type="SAM" id="MobiDB-lite"/>
    </source>
</evidence>
<dbReference type="InterPro" id="IPR041175">
    <property type="entry name" value="VLRF1/Vms1"/>
</dbReference>
<feature type="non-terminal residue" evidence="13">
    <location>
        <position position="309"/>
    </location>
</feature>
<feature type="region of interest" description="Disordered" evidence="11">
    <location>
        <begin position="239"/>
        <end position="274"/>
    </location>
</feature>
<evidence type="ECO:0000256" key="4">
    <source>
        <dbReference type="ARBA" id="ARBA00022722"/>
    </source>
</evidence>
<dbReference type="PROSITE" id="PS52044">
    <property type="entry name" value="VLRF1"/>
    <property type="match status" value="1"/>
</dbReference>
<evidence type="ECO:0000256" key="6">
    <source>
        <dbReference type="ARBA" id="ARBA00022759"/>
    </source>
</evidence>
<dbReference type="EMBL" id="UYYB01106606">
    <property type="protein sequence ID" value="VDM79864.1"/>
    <property type="molecule type" value="Genomic_DNA"/>
</dbReference>
<dbReference type="GO" id="GO:0036503">
    <property type="term" value="P:ERAD pathway"/>
    <property type="evidence" value="ECO:0007669"/>
    <property type="project" value="TreeGrafter"/>
</dbReference>
<comment type="similarity">
    <text evidence="2 10">Belongs to the ANKZF1/VMS1 family.</text>
</comment>
<evidence type="ECO:0000256" key="7">
    <source>
        <dbReference type="ARBA" id="ARBA00022801"/>
    </source>
</evidence>
<evidence type="ECO:0000256" key="1">
    <source>
        <dbReference type="ARBA" id="ARBA00004496"/>
    </source>
</evidence>
<keyword evidence="3 10" id="KW-0963">Cytoplasm</keyword>
<dbReference type="Pfam" id="PF18826">
    <property type="entry name" value="bVLRF1"/>
    <property type="match status" value="1"/>
</dbReference>
<name>A0A3P7JML4_STRVU</name>
<evidence type="ECO:0000256" key="8">
    <source>
        <dbReference type="ARBA" id="ARBA00023043"/>
    </source>
</evidence>
<evidence type="ECO:0000256" key="5">
    <source>
        <dbReference type="ARBA" id="ARBA00022737"/>
    </source>
</evidence>
<keyword evidence="8" id="KW-0040">ANK repeat</keyword>
<organism evidence="13 14">
    <name type="scientific">Strongylus vulgaris</name>
    <name type="common">Blood worm</name>
    <dbReference type="NCBI Taxonomy" id="40348"/>
    <lineage>
        <taxon>Eukaryota</taxon>
        <taxon>Metazoa</taxon>
        <taxon>Ecdysozoa</taxon>
        <taxon>Nematoda</taxon>
        <taxon>Chromadorea</taxon>
        <taxon>Rhabditida</taxon>
        <taxon>Rhabditina</taxon>
        <taxon>Rhabditomorpha</taxon>
        <taxon>Strongyloidea</taxon>
        <taxon>Strongylidae</taxon>
        <taxon>Strongylus</taxon>
    </lineage>
</organism>
<proteinExistence type="inferred from homology"/>
<comment type="subcellular location">
    <subcellularLocation>
        <location evidence="1">Cytoplasm</location>
    </subcellularLocation>
</comment>
<dbReference type="OrthoDB" id="429841at2759"/>